<dbReference type="AlphaFoldDB" id="A0A6J8EFZ4"/>
<evidence type="ECO:0000256" key="6">
    <source>
        <dbReference type="SAM" id="MobiDB-lite"/>
    </source>
</evidence>
<feature type="region of interest" description="Disordered" evidence="6">
    <location>
        <begin position="1"/>
        <end position="21"/>
    </location>
</feature>
<feature type="region of interest" description="Disordered" evidence="6">
    <location>
        <begin position="124"/>
        <end position="151"/>
    </location>
</feature>
<feature type="compositionally biased region" description="Basic residues" evidence="6">
    <location>
        <begin position="411"/>
        <end position="420"/>
    </location>
</feature>
<keyword evidence="8" id="KW-1185">Reference proteome</keyword>
<gene>
    <name evidence="7" type="ORF">MCOR_50965</name>
</gene>
<proteinExistence type="inferred from homology"/>
<dbReference type="Proteomes" id="UP000507470">
    <property type="component" value="Unassembled WGS sequence"/>
</dbReference>
<evidence type="ECO:0000256" key="4">
    <source>
        <dbReference type="ARBA" id="ARBA00023242"/>
    </source>
</evidence>
<evidence type="ECO:0000256" key="3">
    <source>
        <dbReference type="ARBA" id="ARBA00022517"/>
    </source>
</evidence>
<dbReference type="PANTHER" id="PTHR14211">
    <property type="entry name" value="GLIOMA SUPPRESSOR CANDIDATE REGION GENE 2"/>
    <property type="match status" value="1"/>
</dbReference>
<dbReference type="OrthoDB" id="5072at2759"/>
<evidence type="ECO:0000313" key="8">
    <source>
        <dbReference type="Proteomes" id="UP000507470"/>
    </source>
</evidence>
<feature type="compositionally biased region" description="Basic and acidic residues" evidence="6">
    <location>
        <begin position="124"/>
        <end position="139"/>
    </location>
</feature>
<feature type="region of interest" description="Disordered" evidence="6">
    <location>
        <begin position="335"/>
        <end position="363"/>
    </location>
</feature>
<reference evidence="7 8" key="1">
    <citation type="submission" date="2020-06" db="EMBL/GenBank/DDBJ databases">
        <authorList>
            <person name="Li R."/>
            <person name="Bekaert M."/>
        </authorList>
    </citation>
    <scope>NUCLEOTIDE SEQUENCE [LARGE SCALE GENOMIC DNA]</scope>
    <source>
        <strain evidence="8">wild</strain>
    </source>
</reference>
<comment type="subcellular location">
    <subcellularLocation>
        <location evidence="5">Nucleus</location>
        <location evidence="5">Nucleolus</location>
    </subcellularLocation>
    <subcellularLocation>
        <location evidence="5">Nucleus</location>
        <location evidence="5">Nucleoplasm</location>
    </subcellularLocation>
</comment>
<dbReference type="PANTHER" id="PTHR14211:SF7">
    <property type="entry name" value="RIBOSOME BIOGENESIS PROTEIN NOP53"/>
    <property type="match status" value="1"/>
</dbReference>
<keyword evidence="3 5" id="KW-0690">Ribosome biogenesis</keyword>
<dbReference type="PIRSF" id="PIRSF017302">
    <property type="entry name" value="Gltscr2"/>
    <property type="match status" value="1"/>
</dbReference>
<dbReference type="GO" id="GO:0005654">
    <property type="term" value="C:nucleoplasm"/>
    <property type="evidence" value="ECO:0007669"/>
    <property type="project" value="UniProtKB-SubCell"/>
</dbReference>
<feature type="compositionally biased region" description="Basic residues" evidence="6">
    <location>
        <begin position="140"/>
        <end position="151"/>
    </location>
</feature>
<dbReference type="GO" id="GO:0000027">
    <property type="term" value="P:ribosomal large subunit assembly"/>
    <property type="evidence" value="ECO:0007669"/>
    <property type="project" value="UniProtKB-UniRule"/>
</dbReference>
<name>A0A6J8EFZ4_MYTCO</name>
<feature type="compositionally biased region" description="Basic and acidic residues" evidence="6">
    <location>
        <begin position="335"/>
        <end position="354"/>
    </location>
</feature>
<evidence type="ECO:0000256" key="2">
    <source>
        <dbReference type="ARBA" id="ARBA00018339"/>
    </source>
</evidence>
<feature type="compositionally biased region" description="Basic residues" evidence="6">
    <location>
        <begin position="289"/>
        <end position="302"/>
    </location>
</feature>
<dbReference type="Pfam" id="PF07767">
    <property type="entry name" value="Nop53"/>
    <property type="match status" value="1"/>
</dbReference>
<keyword evidence="4 5" id="KW-0539">Nucleus</keyword>
<sequence>MENKQQTRKKLRISKNKKKGWKKTDITEVEEFLEDQRLQERTGGLVAEKKDEQLFIVDKAPEEEPQIQNFFTFQREKERRKIQKILKCHSHLQFDPRIKPARIAHNLRKPGIERRHERVVERIKSGKKTKTEIQAEKQRRTDRKLKRETRRKEHRLFKKSYDLWGTENTEEDLPVKKQKFNPPKHHREKPTLVSAVEIPHPGASYNPAFDDYQALIEKAHNVEVKKTKIEKKIYNALDAKFKSLDKAELEKTWLTEMSAGLADDDAVEDNDIGDLDLDKISVNPPVQREKKKTKIQRNKEKKLKQQEKLHHNDKVKKLRANEIFRLKSIKKEVKEKEKKVEQKKEERLKREAKNKTKTRKIGKMKFEEPNLEIKLTDELEGSLRLLKPEGHLFEDRFKSLQKRSIIEPRVQARRTRKYKPKVFDKRSHRPEET</sequence>
<dbReference type="GO" id="GO:0005730">
    <property type="term" value="C:nucleolus"/>
    <property type="evidence" value="ECO:0007669"/>
    <property type="project" value="UniProtKB-SubCell"/>
</dbReference>
<feature type="region of interest" description="Disordered" evidence="6">
    <location>
        <begin position="404"/>
        <end position="433"/>
    </location>
</feature>
<comment type="similarity">
    <text evidence="1 5">Belongs to the NOP53 family.</text>
</comment>
<dbReference type="EMBL" id="CACVKT020008931">
    <property type="protein sequence ID" value="CAC5418535.1"/>
    <property type="molecule type" value="Genomic_DNA"/>
</dbReference>
<dbReference type="InterPro" id="IPR011687">
    <property type="entry name" value="Nop53/GLTSCR2"/>
</dbReference>
<protein>
    <recommendedName>
        <fullName evidence="2 5">Ribosome biogenesis protein NOP53</fullName>
    </recommendedName>
</protein>
<evidence type="ECO:0000256" key="1">
    <source>
        <dbReference type="ARBA" id="ARBA00008838"/>
    </source>
</evidence>
<organism evidence="7 8">
    <name type="scientific">Mytilus coruscus</name>
    <name type="common">Sea mussel</name>
    <dbReference type="NCBI Taxonomy" id="42192"/>
    <lineage>
        <taxon>Eukaryota</taxon>
        <taxon>Metazoa</taxon>
        <taxon>Spiralia</taxon>
        <taxon>Lophotrochozoa</taxon>
        <taxon>Mollusca</taxon>
        <taxon>Bivalvia</taxon>
        <taxon>Autobranchia</taxon>
        <taxon>Pteriomorphia</taxon>
        <taxon>Mytilida</taxon>
        <taxon>Mytiloidea</taxon>
        <taxon>Mytilidae</taxon>
        <taxon>Mytilinae</taxon>
        <taxon>Mytilus</taxon>
    </lineage>
</organism>
<feature type="compositionally biased region" description="Basic and acidic residues" evidence="6">
    <location>
        <begin position="421"/>
        <end position="433"/>
    </location>
</feature>
<dbReference type="GO" id="GO:0008097">
    <property type="term" value="F:5S rRNA binding"/>
    <property type="evidence" value="ECO:0007669"/>
    <property type="project" value="TreeGrafter"/>
</dbReference>
<evidence type="ECO:0000256" key="5">
    <source>
        <dbReference type="PIRNR" id="PIRNR017302"/>
    </source>
</evidence>
<comment type="function">
    <text evidence="5">May play a role in ribosome biogenesis.</text>
</comment>
<evidence type="ECO:0000313" key="7">
    <source>
        <dbReference type="EMBL" id="CAC5418535.1"/>
    </source>
</evidence>
<feature type="region of interest" description="Disordered" evidence="6">
    <location>
        <begin position="285"/>
        <end position="311"/>
    </location>
</feature>
<accession>A0A6J8EFZ4</accession>
<dbReference type="GO" id="GO:0006364">
    <property type="term" value="P:rRNA processing"/>
    <property type="evidence" value="ECO:0007669"/>
    <property type="project" value="TreeGrafter"/>
</dbReference>